<dbReference type="GO" id="GO:0055085">
    <property type="term" value="P:transmembrane transport"/>
    <property type="evidence" value="ECO:0007669"/>
    <property type="project" value="InterPro"/>
</dbReference>
<comment type="subcellular location">
    <subcellularLocation>
        <location evidence="5">Cell membrane</location>
        <topology evidence="5">Multi-pass membrane protein</topology>
    </subcellularLocation>
    <subcellularLocation>
        <location evidence="1">Membrane</location>
        <topology evidence="1">Multi-pass membrane protein</topology>
    </subcellularLocation>
</comment>
<dbReference type="AlphaFoldDB" id="A0A1B2I104"/>
<organism evidence="8 9">
    <name type="scientific">Cloacibacillus porcorum</name>
    <dbReference type="NCBI Taxonomy" id="1197717"/>
    <lineage>
        <taxon>Bacteria</taxon>
        <taxon>Thermotogati</taxon>
        <taxon>Synergistota</taxon>
        <taxon>Synergistia</taxon>
        <taxon>Synergistales</taxon>
        <taxon>Synergistaceae</taxon>
        <taxon>Cloacibacillus</taxon>
    </lineage>
</organism>
<sequence length="292" mass="31101">MKKRLLICGLISCAGAAYVAGACGALIFFLTEKGFPLIGRQLFFGDTPPYEAIMGLRPVWEGIWPAFAGTFCLVLLTMLMAAVPGIGCGIYLARFARGHTKERLSLAIDLLASVPSIVMGLFGFVLILALRHTFAPGATTSISLAAFCLALLVMPSLVVTTRSSMESLPPMLELTGASLGFSENQLLRRLLLPAAARGILGGIILSMGRAAEDTAVIMLTGVVVNSGLPAGLAAKFEALPFLVYYTAAQYADESELLRGFGASLVLLLLSAFLMGVAWLCQRGMERRWKGIY</sequence>
<feature type="transmembrane region" description="Helical" evidence="5">
    <location>
        <begin position="142"/>
        <end position="161"/>
    </location>
</feature>
<dbReference type="SUPFAM" id="SSF161098">
    <property type="entry name" value="MetI-like"/>
    <property type="match status" value="1"/>
</dbReference>
<feature type="transmembrane region" description="Helical" evidence="5">
    <location>
        <begin position="63"/>
        <end position="92"/>
    </location>
</feature>
<dbReference type="PROSITE" id="PS50928">
    <property type="entry name" value="ABC_TM1"/>
    <property type="match status" value="1"/>
</dbReference>
<dbReference type="EMBL" id="CP016757">
    <property type="protein sequence ID" value="ANZ43655.1"/>
    <property type="molecule type" value="Genomic_DNA"/>
</dbReference>
<dbReference type="PROSITE" id="PS51257">
    <property type="entry name" value="PROKAR_LIPOPROTEIN"/>
    <property type="match status" value="1"/>
</dbReference>
<dbReference type="GO" id="GO:0005886">
    <property type="term" value="C:plasma membrane"/>
    <property type="evidence" value="ECO:0007669"/>
    <property type="project" value="UniProtKB-SubCell"/>
</dbReference>
<dbReference type="CDD" id="cd06261">
    <property type="entry name" value="TM_PBP2"/>
    <property type="match status" value="1"/>
</dbReference>
<name>A0A1B2I104_9BACT</name>
<keyword evidence="5" id="KW-0813">Transport</keyword>
<keyword evidence="9" id="KW-1185">Reference proteome</keyword>
<feature type="chain" id="PRO_5008538826" evidence="6">
    <location>
        <begin position="20"/>
        <end position="292"/>
    </location>
</feature>
<dbReference type="InterPro" id="IPR000515">
    <property type="entry name" value="MetI-like"/>
</dbReference>
<evidence type="ECO:0000313" key="9">
    <source>
        <dbReference type="Proteomes" id="UP000093044"/>
    </source>
</evidence>
<dbReference type="KEGG" id="cpor:BED41_00150"/>
<feature type="transmembrane region" description="Helical" evidence="5">
    <location>
        <begin position="256"/>
        <end position="280"/>
    </location>
</feature>
<dbReference type="GeneID" id="83056263"/>
<accession>A0A1B2I104</accession>
<proteinExistence type="inferred from homology"/>
<dbReference type="STRING" id="1197717.BED41_00150"/>
<comment type="similarity">
    <text evidence="5">Belongs to the binding-protein-dependent transport system permease family.</text>
</comment>
<feature type="signal peptide" evidence="6">
    <location>
        <begin position="1"/>
        <end position="19"/>
    </location>
</feature>
<evidence type="ECO:0000256" key="3">
    <source>
        <dbReference type="ARBA" id="ARBA00022989"/>
    </source>
</evidence>
<gene>
    <name evidence="8" type="ORF">BED41_00150</name>
</gene>
<dbReference type="PANTHER" id="PTHR43470:SF3">
    <property type="entry name" value="PHOSPHATE TRANSPORT SYSTEM PERMEASE PROTEIN PSTA-RELATED"/>
    <property type="match status" value="1"/>
</dbReference>
<feature type="transmembrane region" description="Helical" evidence="5">
    <location>
        <begin position="104"/>
        <end position="130"/>
    </location>
</feature>
<dbReference type="Gene3D" id="1.10.3720.10">
    <property type="entry name" value="MetI-like"/>
    <property type="match status" value="1"/>
</dbReference>
<evidence type="ECO:0000313" key="8">
    <source>
        <dbReference type="EMBL" id="ANZ43655.1"/>
    </source>
</evidence>
<dbReference type="InterPro" id="IPR035906">
    <property type="entry name" value="MetI-like_sf"/>
</dbReference>
<reference evidence="8" key="1">
    <citation type="submission" date="2016-08" db="EMBL/GenBank/DDBJ databases">
        <title>Complete genome of Cloacibacillus porcorum.</title>
        <authorList>
            <person name="Looft T."/>
            <person name="Bayles D.O."/>
            <person name="Alt D.P."/>
        </authorList>
    </citation>
    <scope>NUCLEOTIDE SEQUENCE [LARGE SCALE GENOMIC DNA]</scope>
    <source>
        <strain evidence="8">CL-84</strain>
    </source>
</reference>
<dbReference type="RefSeq" id="WP_066741523.1">
    <property type="nucleotide sequence ID" value="NZ_CP016757.1"/>
</dbReference>
<keyword evidence="3 5" id="KW-1133">Transmembrane helix</keyword>
<dbReference type="Pfam" id="PF00528">
    <property type="entry name" value="BPD_transp_1"/>
    <property type="match status" value="1"/>
</dbReference>
<evidence type="ECO:0000259" key="7">
    <source>
        <dbReference type="PROSITE" id="PS50928"/>
    </source>
</evidence>
<evidence type="ECO:0000256" key="5">
    <source>
        <dbReference type="RuleBase" id="RU363032"/>
    </source>
</evidence>
<keyword evidence="6" id="KW-0732">Signal</keyword>
<feature type="transmembrane region" description="Helical" evidence="5">
    <location>
        <begin position="215"/>
        <end position="236"/>
    </location>
</feature>
<evidence type="ECO:0000256" key="1">
    <source>
        <dbReference type="ARBA" id="ARBA00004141"/>
    </source>
</evidence>
<evidence type="ECO:0000256" key="2">
    <source>
        <dbReference type="ARBA" id="ARBA00022692"/>
    </source>
</evidence>
<feature type="domain" description="ABC transmembrane type-1" evidence="7">
    <location>
        <begin position="67"/>
        <end position="277"/>
    </location>
</feature>
<dbReference type="PANTHER" id="PTHR43470">
    <property type="entry name" value="PHOSPHATE TRANSPORT SYSTEM PERMEASE PROTEIN PSTA-RELATED"/>
    <property type="match status" value="1"/>
</dbReference>
<protein>
    <submittedName>
        <fullName evidence="8">Phosphate ABC transporter permease</fullName>
    </submittedName>
</protein>
<evidence type="ECO:0000256" key="6">
    <source>
        <dbReference type="SAM" id="SignalP"/>
    </source>
</evidence>
<keyword evidence="4 5" id="KW-0472">Membrane</keyword>
<dbReference type="Proteomes" id="UP000093044">
    <property type="component" value="Chromosome"/>
</dbReference>
<keyword evidence="2 5" id="KW-0812">Transmembrane</keyword>
<evidence type="ECO:0000256" key="4">
    <source>
        <dbReference type="ARBA" id="ARBA00023136"/>
    </source>
</evidence>
<dbReference type="OrthoDB" id="9807065at2"/>